<sequence length="129" mass="14688">MATTSHVSFPIEKRRKSKILQERKSKAGLVKREPPNFEVGWRRTKEINLEKPIGYDIMGLWLHSTCSESRRESGKESERRAAAEWAFGLPRTERGRDSQNILGPMKFLGLRDGSGMEVVMALPQLASFN</sequence>
<accession>A0ACC1C288</accession>
<dbReference type="EMBL" id="CM047898">
    <property type="protein sequence ID" value="KAJ0106178.1"/>
    <property type="molecule type" value="Genomic_DNA"/>
</dbReference>
<evidence type="ECO:0000313" key="2">
    <source>
        <dbReference type="Proteomes" id="UP001164250"/>
    </source>
</evidence>
<reference evidence="2" key="1">
    <citation type="journal article" date="2023" name="G3 (Bethesda)">
        <title>Genome assembly and association tests identify interacting loci associated with vigor, precocity, and sex in interspecific pistachio rootstocks.</title>
        <authorList>
            <person name="Palmer W."/>
            <person name="Jacygrad E."/>
            <person name="Sagayaradj S."/>
            <person name="Cavanaugh K."/>
            <person name="Han R."/>
            <person name="Bertier L."/>
            <person name="Beede B."/>
            <person name="Kafkas S."/>
            <person name="Golino D."/>
            <person name="Preece J."/>
            <person name="Michelmore R."/>
        </authorList>
    </citation>
    <scope>NUCLEOTIDE SEQUENCE [LARGE SCALE GENOMIC DNA]</scope>
</reference>
<comment type="caution">
    <text evidence="1">The sequence shown here is derived from an EMBL/GenBank/DDBJ whole genome shotgun (WGS) entry which is preliminary data.</text>
</comment>
<protein>
    <submittedName>
        <fullName evidence="1">Uncharacterized protein</fullName>
    </submittedName>
</protein>
<proteinExistence type="predicted"/>
<evidence type="ECO:0000313" key="1">
    <source>
        <dbReference type="EMBL" id="KAJ0106178.1"/>
    </source>
</evidence>
<organism evidence="1 2">
    <name type="scientific">Pistacia atlantica</name>
    <dbReference type="NCBI Taxonomy" id="434234"/>
    <lineage>
        <taxon>Eukaryota</taxon>
        <taxon>Viridiplantae</taxon>
        <taxon>Streptophyta</taxon>
        <taxon>Embryophyta</taxon>
        <taxon>Tracheophyta</taxon>
        <taxon>Spermatophyta</taxon>
        <taxon>Magnoliopsida</taxon>
        <taxon>eudicotyledons</taxon>
        <taxon>Gunneridae</taxon>
        <taxon>Pentapetalae</taxon>
        <taxon>rosids</taxon>
        <taxon>malvids</taxon>
        <taxon>Sapindales</taxon>
        <taxon>Anacardiaceae</taxon>
        <taxon>Pistacia</taxon>
    </lineage>
</organism>
<gene>
    <name evidence="1" type="ORF">Patl1_19505</name>
</gene>
<dbReference type="Proteomes" id="UP001164250">
    <property type="component" value="Chromosome 2"/>
</dbReference>
<name>A0ACC1C288_9ROSI</name>
<keyword evidence="2" id="KW-1185">Reference proteome</keyword>